<evidence type="ECO:0000313" key="2">
    <source>
        <dbReference type="Proteomes" id="UP000499080"/>
    </source>
</evidence>
<accession>A0A4Y2CHW9</accession>
<dbReference type="Proteomes" id="UP000499080">
    <property type="component" value="Unassembled WGS sequence"/>
</dbReference>
<comment type="caution">
    <text evidence="1">The sequence shown here is derived from an EMBL/GenBank/DDBJ whole genome shotgun (WGS) entry which is preliminary data.</text>
</comment>
<proteinExistence type="predicted"/>
<dbReference type="AlphaFoldDB" id="A0A4Y2CHW9"/>
<sequence>MDDSLGALLFAEDLMKYIFDKCDFIYVPRDACEVGKFREHIGTSPFRVVIGNAVCARIEEDLDKLSAMFEQEFKALLNATSFTRHIMKIAPRWFPEGYHPASFIEFCVMVSSVSISYHEAGYHHISCLASEVIAAVLTGHIVSEDFNEKSGWAELIRVCTQINNAAKTKYL</sequence>
<protein>
    <submittedName>
        <fullName evidence="1">Uncharacterized protein</fullName>
    </submittedName>
</protein>
<organism evidence="1 2">
    <name type="scientific">Araneus ventricosus</name>
    <name type="common">Orbweaver spider</name>
    <name type="synonym">Epeira ventricosa</name>
    <dbReference type="NCBI Taxonomy" id="182803"/>
    <lineage>
        <taxon>Eukaryota</taxon>
        <taxon>Metazoa</taxon>
        <taxon>Ecdysozoa</taxon>
        <taxon>Arthropoda</taxon>
        <taxon>Chelicerata</taxon>
        <taxon>Arachnida</taxon>
        <taxon>Araneae</taxon>
        <taxon>Araneomorphae</taxon>
        <taxon>Entelegynae</taxon>
        <taxon>Araneoidea</taxon>
        <taxon>Araneidae</taxon>
        <taxon>Araneus</taxon>
    </lineage>
</organism>
<name>A0A4Y2CHW9_ARAVE</name>
<evidence type="ECO:0000313" key="1">
    <source>
        <dbReference type="EMBL" id="GBM03486.1"/>
    </source>
</evidence>
<gene>
    <name evidence="1" type="ORF">AVEN_95385_1</name>
</gene>
<reference evidence="1 2" key="1">
    <citation type="journal article" date="2019" name="Sci. Rep.">
        <title>Orb-weaving spider Araneus ventricosus genome elucidates the spidroin gene catalogue.</title>
        <authorList>
            <person name="Kono N."/>
            <person name="Nakamura H."/>
            <person name="Ohtoshi R."/>
            <person name="Moran D.A.P."/>
            <person name="Shinohara A."/>
            <person name="Yoshida Y."/>
            <person name="Fujiwara M."/>
            <person name="Mori M."/>
            <person name="Tomita M."/>
            <person name="Arakawa K."/>
        </authorList>
    </citation>
    <scope>NUCLEOTIDE SEQUENCE [LARGE SCALE GENOMIC DNA]</scope>
</reference>
<dbReference type="EMBL" id="BGPR01000192">
    <property type="protein sequence ID" value="GBM03486.1"/>
    <property type="molecule type" value="Genomic_DNA"/>
</dbReference>
<keyword evidence="2" id="KW-1185">Reference proteome</keyword>